<dbReference type="Proteomes" id="UP001162031">
    <property type="component" value="Unassembled WGS sequence"/>
</dbReference>
<feature type="domain" description="Cyclin-D1-binding protein 1-like N-terminal" evidence="1">
    <location>
        <begin position="54"/>
        <end position="183"/>
    </location>
</feature>
<sequence length="340" mass="36741">MTTHGLAALDAQLTTYLQQLQELQDKNQKQHRFQPTFWLQQTDFDVAREVFVTTAAAIGQTVTKLSIVYSKTPSQEEGASICDALAKPCEQLLCATTVALFCGAGPSLAAEVINSAIRLVKSVHTLVQSIEKGDLDHVPQLTGRVWECSSLSVSKSNCVASKRSMLQCIALLNSTLDELNEFLVEQDEGDSQVAVFDDVEQDDEFAFDSSLADNERALFTSSLKLLSMCAAIMKRGVLTIRKLTIANGQDDFLQWTAKLDVSYTSAQDAIVDFGAALYPPIGTDDLARAVGELEAAATVILACLKAMPELATSEEDALSVGEAAFATQLAMVKSQIETSQ</sequence>
<dbReference type="InterPro" id="IPR049317">
    <property type="entry name" value="GCIP-like_N"/>
</dbReference>
<dbReference type="Gene3D" id="1.20.1420.10">
    <property type="entry name" value="Talin, central domain"/>
    <property type="match status" value="1"/>
</dbReference>
<comment type="caution">
    <text evidence="2">The sequence shown here is derived from an EMBL/GenBank/DDBJ whole genome shotgun (WGS) entry which is preliminary data.</text>
</comment>
<evidence type="ECO:0000259" key="1">
    <source>
        <dbReference type="Pfam" id="PF13324"/>
    </source>
</evidence>
<gene>
    <name evidence="2" type="ORF">HBR001_LOCUS9500</name>
</gene>
<protein>
    <recommendedName>
        <fullName evidence="1">Cyclin-D1-binding protein 1-like N-terminal domain-containing protein</fullName>
    </recommendedName>
</protein>
<dbReference type="Pfam" id="PF13324">
    <property type="entry name" value="GCIP_N"/>
    <property type="match status" value="1"/>
</dbReference>
<dbReference type="PANTHER" id="PTHR15492:SF1">
    <property type="entry name" value="CYCLIN-D1-BINDING PROTEIN 1"/>
    <property type="match status" value="1"/>
</dbReference>
<dbReference type="AlphaFoldDB" id="A0AAV0V4P8"/>
<name>A0AAV0V4P8_HYABA</name>
<reference evidence="2" key="1">
    <citation type="submission" date="2022-12" db="EMBL/GenBank/DDBJ databases">
        <authorList>
            <person name="Webb A."/>
        </authorList>
    </citation>
    <scope>NUCLEOTIDE SEQUENCE</scope>
    <source>
        <strain evidence="2">Hp1</strain>
    </source>
</reference>
<dbReference type="Gene3D" id="1.20.1410.10">
    <property type="entry name" value="I/LWEQ domain"/>
    <property type="match status" value="1"/>
</dbReference>
<dbReference type="EMBL" id="CANTFL010001490">
    <property type="protein sequence ID" value="CAI5743483.1"/>
    <property type="molecule type" value="Genomic_DNA"/>
</dbReference>
<accession>A0AAV0V4P8</accession>
<dbReference type="GO" id="GO:0005634">
    <property type="term" value="C:nucleus"/>
    <property type="evidence" value="ECO:0007669"/>
    <property type="project" value="TreeGrafter"/>
</dbReference>
<dbReference type="PANTHER" id="PTHR15492">
    <property type="entry name" value="CYCLIN D1-BINDING PROTEIN 1"/>
    <property type="match status" value="1"/>
</dbReference>
<organism evidence="2 3">
    <name type="scientific">Hyaloperonospora brassicae</name>
    <name type="common">Brassica downy mildew</name>
    <name type="synonym">Peronospora brassicae</name>
    <dbReference type="NCBI Taxonomy" id="162125"/>
    <lineage>
        <taxon>Eukaryota</taxon>
        <taxon>Sar</taxon>
        <taxon>Stramenopiles</taxon>
        <taxon>Oomycota</taxon>
        <taxon>Peronosporomycetes</taxon>
        <taxon>Peronosporales</taxon>
        <taxon>Peronosporaceae</taxon>
        <taxon>Hyaloperonospora</taxon>
    </lineage>
</organism>
<proteinExistence type="predicted"/>
<evidence type="ECO:0000313" key="3">
    <source>
        <dbReference type="Proteomes" id="UP001162031"/>
    </source>
</evidence>
<evidence type="ECO:0000313" key="2">
    <source>
        <dbReference type="EMBL" id="CAI5743483.1"/>
    </source>
</evidence>
<dbReference type="InterPro" id="IPR026907">
    <property type="entry name" value="GCIP-like"/>
</dbReference>
<keyword evidence="3" id="KW-1185">Reference proteome</keyword>